<dbReference type="Proteomes" id="UP000215043">
    <property type="component" value="Chromosome"/>
</dbReference>
<dbReference type="KEGG" id="aey:CDG81_10615"/>
<dbReference type="InterPro" id="IPR050297">
    <property type="entry name" value="LipidA_mod_glycosyltrf_83"/>
</dbReference>
<dbReference type="InterPro" id="IPR038731">
    <property type="entry name" value="RgtA/B/C-like"/>
</dbReference>
<evidence type="ECO:0000313" key="11">
    <source>
        <dbReference type="EMBL" id="ASU78651.1"/>
    </source>
</evidence>
<dbReference type="OrthoDB" id="5166595at2"/>
<evidence type="ECO:0000256" key="4">
    <source>
        <dbReference type="ARBA" id="ARBA00022679"/>
    </source>
</evidence>
<keyword evidence="4" id="KW-0808">Transferase</keyword>
<dbReference type="EMBL" id="JPMV01000018">
    <property type="protein sequence ID" value="KGI81411.1"/>
    <property type="molecule type" value="Genomic_DNA"/>
</dbReference>
<dbReference type="PANTHER" id="PTHR33908:SF11">
    <property type="entry name" value="MEMBRANE PROTEIN"/>
    <property type="match status" value="1"/>
</dbReference>
<feature type="transmembrane region" description="Helical" evidence="9">
    <location>
        <begin position="126"/>
        <end position="146"/>
    </location>
</feature>
<sequence>MSTAPPVTAGRSVTSSASESSPGERWPFATVSVGVVALVFALVCVLTTGRYGYFGDELYFLAAGHHPAFGYADQPPGVPLLARAMQSLFPDSLVALRAPSLLAAVGYLVLTALSARELGANRVTQVCAAGVAALAPHLIASAHLLVTYSFDQTLWACVVWLLLRAARREHRGQPANGPLLAAGLVTAVAVQFKLLIPVLWLVAVPMAMLFGPRRLVLRPGLWLGGLLAVLSAAPGLWWQARNDWPQLAMARVVDGETTGGVRAFLNASSHQLGPVGTVLVLIGLCGLLVTPALRPHRFLGVTVVVITVLFVVVSGRSYYTAGLYAVLLGAGAVVAQLWWTALGKYRRQWPRWAAAAVAMACCLFTGLPPAVGTLPLTPAPRVNPHNVVARASLAWPSITEQVARVYRALPRDGTETAVITRDYWSAGALHHFGPRYGIPEVHSTSRGFWYLSRPDDAVRRVVYLGGERERLRELFGRVRAVDSVETDPALPTYYDGMRIWVLEDPKLPWSRLWPRMHHMSLW</sequence>
<evidence type="ECO:0000256" key="9">
    <source>
        <dbReference type="SAM" id="Phobius"/>
    </source>
</evidence>
<protein>
    <recommendedName>
        <fullName evidence="10">Glycosyltransferase RgtA/B/C/D-like domain-containing protein</fullName>
    </recommendedName>
</protein>
<evidence type="ECO:0000313" key="13">
    <source>
        <dbReference type="Proteomes" id="UP000029737"/>
    </source>
</evidence>
<evidence type="ECO:0000313" key="14">
    <source>
        <dbReference type="Proteomes" id="UP000215043"/>
    </source>
</evidence>
<dbReference type="eggNOG" id="COG1807">
    <property type="taxonomic scope" value="Bacteria"/>
</dbReference>
<keyword evidence="7 9" id="KW-0472">Membrane</keyword>
<accession>A0A099D660</accession>
<dbReference type="PANTHER" id="PTHR33908">
    <property type="entry name" value="MANNOSYLTRANSFERASE YKCB-RELATED"/>
    <property type="match status" value="1"/>
</dbReference>
<keyword evidence="6 9" id="KW-1133">Transmembrane helix</keyword>
<feature type="transmembrane region" description="Helical" evidence="9">
    <location>
        <begin position="298"/>
        <end position="315"/>
    </location>
</feature>
<dbReference type="AlphaFoldDB" id="A0A099D660"/>
<evidence type="ECO:0000256" key="1">
    <source>
        <dbReference type="ARBA" id="ARBA00004651"/>
    </source>
</evidence>
<comment type="subcellular location">
    <subcellularLocation>
        <location evidence="1">Cell membrane</location>
        <topology evidence="1">Multi-pass membrane protein</topology>
    </subcellularLocation>
</comment>
<evidence type="ECO:0000256" key="6">
    <source>
        <dbReference type="ARBA" id="ARBA00022989"/>
    </source>
</evidence>
<organism evidence="11 14">
    <name type="scientific">Actinopolyspora erythraea</name>
    <dbReference type="NCBI Taxonomy" id="414996"/>
    <lineage>
        <taxon>Bacteria</taxon>
        <taxon>Bacillati</taxon>
        <taxon>Actinomycetota</taxon>
        <taxon>Actinomycetes</taxon>
        <taxon>Actinopolysporales</taxon>
        <taxon>Actinopolysporaceae</taxon>
        <taxon>Actinopolyspora</taxon>
    </lineage>
</organism>
<evidence type="ECO:0000256" key="8">
    <source>
        <dbReference type="SAM" id="MobiDB-lite"/>
    </source>
</evidence>
<reference evidence="11 14" key="2">
    <citation type="submission" date="2017-08" db="EMBL/GenBank/DDBJ databases">
        <title>The complete genome sequence of moderately halophilic actinomycete Actinopolyspora erythraea YIM 90600, the producer of novel erythromycin, novel actinopolysporins A-C and tubercidin.</title>
        <authorList>
            <person name="Yin M."/>
            <person name="Tang S."/>
        </authorList>
    </citation>
    <scope>NUCLEOTIDE SEQUENCE [LARGE SCALE GENOMIC DNA]</scope>
    <source>
        <strain evidence="11 14">YIM 90600</strain>
    </source>
</reference>
<feature type="transmembrane region" description="Helical" evidence="9">
    <location>
        <begin position="321"/>
        <end position="340"/>
    </location>
</feature>
<dbReference type="RefSeq" id="WP_052428090.1">
    <property type="nucleotide sequence ID" value="NZ_CP022752.1"/>
</dbReference>
<feature type="region of interest" description="Disordered" evidence="8">
    <location>
        <begin position="1"/>
        <end position="24"/>
    </location>
</feature>
<evidence type="ECO:0000256" key="7">
    <source>
        <dbReference type="ARBA" id="ARBA00023136"/>
    </source>
</evidence>
<feature type="transmembrane region" description="Helical" evidence="9">
    <location>
        <begin position="179"/>
        <end position="203"/>
    </location>
</feature>
<evidence type="ECO:0000256" key="3">
    <source>
        <dbReference type="ARBA" id="ARBA00022676"/>
    </source>
</evidence>
<feature type="transmembrane region" description="Helical" evidence="9">
    <location>
        <begin position="272"/>
        <end position="291"/>
    </location>
</feature>
<feature type="domain" description="Glycosyltransferase RgtA/B/C/D-like" evidence="10">
    <location>
        <begin position="73"/>
        <end position="238"/>
    </location>
</feature>
<feature type="transmembrane region" description="Helical" evidence="9">
    <location>
        <begin position="26"/>
        <end position="46"/>
    </location>
</feature>
<keyword evidence="3" id="KW-0328">Glycosyltransferase</keyword>
<feature type="transmembrane region" description="Helical" evidence="9">
    <location>
        <begin position="215"/>
        <end position="237"/>
    </location>
</feature>
<dbReference type="GO" id="GO:0005886">
    <property type="term" value="C:plasma membrane"/>
    <property type="evidence" value="ECO:0007669"/>
    <property type="project" value="UniProtKB-SubCell"/>
</dbReference>
<dbReference type="EMBL" id="CP022752">
    <property type="protein sequence ID" value="ASU78651.1"/>
    <property type="molecule type" value="Genomic_DNA"/>
</dbReference>
<name>A0A099D660_9ACTN</name>
<evidence type="ECO:0000259" key="10">
    <source>
        <dbReference type="Pfam" id="PF13231"/>
    </source>
</evidence>
<feature type="transmembrane region" description="Helical" evidence="9">
    <location>
        <begin position="352"/>
        <end position="371"/>
    </location>
</feature>
<dbReference type="HOGENOM" id="CLU_037625_0_0_11"/>
<feature type="transmembrane region" description="Helical" evidence="9">
    <location>
        <begin position="94"/>
        <end position="114"/>
    </location>
</feature>
<keyword evidence="2" id="KW-1003">Cell membrane</keyword>
<evidence type="ECO:0000256" key="5">
    <source>
        <dbReference type="ARBA" id="ARBA00022692"/>
    </source>
</evidence>
<dbReference type="GO" id="GO:0016763">
    <property type="term" value="F:pentosyltransferase activity"/>
    <property type="evidence" value="ECO:0007669"/>
    <property type="project" value="TreeGrafter"/>
</dbReference>
<reference evidence="12 13" key="1">
    <citation type="journal article" date="2014" name="PLoS ONE">
        <title>Identification and Characterization of a New Erythromycin Biosynthetic Gene Cluster in Actinopolyspora erythraea YIM90600, a Novel Erythronolide-Producing Halophilic Actinomycete Isolated from Salt Field.</title>
        <authorList>
            <person name="Chen D."/>
            <person name="Feng J."/>
            <person name="Huang L."/>
            <person name="Zhang Q."/>
            <person name="Wu J."/>
            <person name="Zhu X."/>
            <person name="Duan Y."/>
            <person name="Xu Z."/>
        </authorList>
    </citation>
    <scope>NUCLEOTIDE SEQUENCE [LARGE SCALE GENOMIC DNA]</scope>
    <source>
        <strain evidence="12 13">YIM90600</strain>
    </source>
</reference>
<dbReference type="GO" id="GO:0009103">
    <property type="term" value="P:lipopolysaccharide biosynthetic process"/>
    <property type="evidence" value="ECO:0007669"/>
    <property type="project" value="UniProtKB-ARBA"/>
</dbReference>
<keyword evidence="13" id="KW-1185">Reference proteome</keyword>
<proteinExistence type="predicted"/>
<feature type="compositionally biased region" description="Polar residues" evidence="8">
    <location>
        <begin position="1"/>
        <end position="21"/>
    </location>
</feature>
<evidence type="ECO:0000313" key="12">
    <source>
        <dbReference type="EMBL" id="KGI81411.1"/>
    </source>
</evidence>
<dbReference type="Pfam" id="PF13231">
    <property type="entry name" value="PMT_2"/>
    <property type="match status" value="1"/>
</dbReference>
<dbReference type="Proteomes" id="UP000029737">
    <property type="component" value="Unassembled WGS sequence"/>
</dbReference>
<evidence type="ECO:0000256" key="2">
    <source>
        <dbReference type="ARBA" id="ARBA00022475"/>
    </source>
</evidence>
<gene>
    <name evidence="11" type="ORF">CDG81_10615</name>
    <name evidence="12" type="ORF">IL38_10640</name>
</gene>
<keyword evidence="5 9" id="KW-0812">Transmembrane</keyword>